<accession>A0A0J8VEV4</accession>
<dbReference type="InterPro" id="IPR002018">
    <property type="entry name" value="CarbesteraseB"/>
</dbReference>
<dbReference type="Pfam" id="PF00135">
    <property type="entry name" value="COesterase"/>
    <property type="match status" value="1"/>
</dbReference>
<keyword evidence="1" id="KW-0732">Signal</keyword>
<name>A0A0J8VEV4_9GAMM</name>
<evidence type="ECO:0000313" key="3">
    <source>
        <dbReference type="EMBL" id="PSW24827.1"/>
    </source>
</evidence>
<dbReference type="Proteomes" id="UP000240481">
    <property type="component" value="Unassembled WGS sequence"/>
</dbReference>
<keyword evidence="4" id="KW-1185">Reference proteome</keyword>
<evidence type="ECO:0000259" key="2">
    <source>
        <dbReference type="Pfam" id="PF00135"/>
    </source>
</evidence>
<feature type="signal peptide" evidence="1">
    <location>
        <begin position="1"/>
        <end position="17"/>
    </location>
</feature>
<feature type="chain" id="PRO_5030009173" description="Carboxylesterase type B domain-containing protein" evidence="1">
    <location>
        <begin position="18"/>
        <end position="642"/>
    </location>
</feature>
<organism evidence="3 4">
    <name type="scientific">Photobacterium swingsii</name>
    <dbReference type="NCBI Taxonomy" id="680026"/>
    <lineage>
        <taxon>Bacteria</taxon>
        <taxon>Pseudomonadati</taxon>
        <taxon>Pseudomonadota</taxon>
        <taxon>Gammaproteobacteria</taxon>
        <taxon>Vibrionales</taxon>
        <taxon>Vibrionaceae</taxon>
        <taxon>Photobacterium</taxon>
    </lineage>
</organism>
<dbReference type="OrthoDB" id="9775851at2"/>
<protein>
    <recommendedName>
        <fullName evidence="2">Carboxylesterase type B domain-containing protein</fullName>
    </recommendedName>
</protein>
<dbReference type="InterPro" id="IPR029058">
    <property type="entry name" value="AB_hydrolase_fold"/>
</dbReference>
<dbReference type="InterPro" id="IPR050309">
    <property type="entry name" value="Type-B_Carboxylest/Lipase"/>
</dbReference>
<sequence>MLNKKLIIASLIGLVLAGCNNDSDSTTESTLTYTYAKANGTQYQGTVEPVKDSKNISDNVEAFKGIKYAEAARFSNPELYTPKNSAQTPALDFGKQCPQGSVARYDTTKMSEDCLYLNIWRPTKEHQQAAMPVYVFIHGGSFETGSGSNAINHGDAIVANGVKNGNPFIAVTLNYRLGIFGSFYQNDDESGNYGIKDQRTALKWIKNNIADFGGDPDNVTLFGEGAGAMAVGIHQLNPIDAETNEKLFQRAIMQSNPYGLPYKTRNSAKNLASSLEGFKDKTFGGPDVTPVDWANLSTTEVLQVGAHAKNPLVLANSLINPLYMQPYGAGVLAFAPYIETRGWPYKSPKDSVVKKQPTKADFQVPTVLSFNNDEANTFLGYIEPLFMVDYDLVIPIDLGDGNTVNLKLNFKSDTYPLLVNVIFGVDQLIYKAIDSQFPDKAEALKLAWEGIKLINGLDPKADQFLAIPHYQMNKDESGEIIGKETVKRARMMTNDVLFTCPSRMVAQKNKSRLYHYNYKSDLTFRPIDASFLLSISCTSGVCQGDELPFVFNKNLNIRSMQANASARDAIMMDTVSRQWFKPTMFAPSNTANEQDTVWTIDQNGFNPTPDWDSTINAVPNDDGTLSQQGRCDYLEQAGLIKF</sequence>
<feature type="domain" description="Carboxylesterase type B" evidence="2">
    <location>
        <begin position="45"/>
        <end position="598"/>
    </location>
</feature>
<dbReference type="PANTHER" id="PTHR11559">
    <property type="entry name" value="CARBOXYLESTERASE"/>
    <property type="match status" value="1"/>
</dbReference>
<dbReference type="EMBL" id="PYLZ01000004">
    <property type="protein sequence ID" value="PSW24827.1"/>
    <property type="molecule type" value="Genomic_DNA"/>
</dbReference>
<evidence type="ECO:0000313" key="4">
    <source>
        <dbReference type="Proteomes" id="UP000240481"/>
    </source>
</evidence>
<evidence type="ECO:0000256" key="1">
    <source>
        <dbReference type="SAM" id="SignalP"/>
    </source>
</evidence>
<dbReference type="SUPFAM" id="SSF53474">
    <property type="entry name" value="alpha/beta-Hydrolases"/>
    <property type="match status" value="1"/>
</dbReference>
<gene>
    <name evidence="3" type="ORF">C9I94_08410</name>
</gene>
<dbReference type="STRING" id="680026.AB733_05965"/>
<dbReference type="Gene3D" id="3.40.50.1820">
    <property type="entry name" value="alpha/beta hydrolase"/>
    <property type="match status" value="1"/>
</dbReference>
<reference evidence="3 4" key="1">
    <citation type="submission" date="2018-01" db="EMBL/GenBank/DDBJ databases">
        <title>Whole genome sequencing of Histamine producing bacteria.</title>
        <authorList>
            <person name="Butler K."/>
        </authorList>
    </citation>
    <scope>NUCLEOTIDE SEQUENCE [LARGE SCALE GENOMIC DNA]</scope>
    <source>
        <strain evidence="3 4">DSM 24669</strain>
    </source>
</reference>
<dbReference type="RefSeq" id="WP_048897926.1">
    <property type="nucleotide sequence ID" value="NZ_AP024853.1"/>
</dbReference>
<proteinExistence type="predicted"/>
<dbReference type="InterPro" id="IPR019819">
    <property type="entry name" value="Carboxylesterase_B_CS"/>
</dbReference>
<comment type="caution">
    <text evidence="3">The sequence shown here is derived from an EMBL/GenBank/DDBJ whole genome shotgun (WGS) entry which is preliminary data.</text>
</comment>
<dbReference type="PROSITE" id="PS51257">
    <property type="entry name" value="PROKAR_LIPOPROTEIN"/>
    <property type="match status" value="1"/>
</dbReference>
<dbReference type="PROSITE" id="PS00941">
    <property type="entry name" value="CARBOXYLESTERASE_B_2"/>
    <property type="match status" value="1"/>
</dbReference>
<dbReference type="AlphaFoldDB" id="A0A0J8VEV4"/>